<accession>A0A7Y9LAZ9</accession>
<proteinExistence type="predicted"/>
<sequence length="271" mass="29610">MTSYGRAPHRPELAGIVQRLWYVEDPGSTGLEVKLPTSTAQLLINLSGDRLSCGGADRRETVGPYALASIQTGPQVLDRTEQRRLVGVVIRPEAIGGLARLPADAIGPLAALDELWGGWAERLREVAEPAAGGAEALDRVEAELVQLARPGDGPVADPLVRQVIDRLRRNERIGTIGDRVGLSQSSWTRRFRTAVGLSPKRYQRVLRLERVIALAREGDAGRRDWADLAITAGYYDQAHLVGDFTELTGTSPTRWFRGRPEVAFHGPLSAR</sequence>
<dbReference type="Pfam" id="PF12833">
    <property type="entry name" value="HTH_18"/>
    <property type="match status" value="1"/>
</dbReference>
<evidence type="ECO:0000256" key="2">
    <source>
        <dbReference type="ARBA" id="ARBA00023125"/>
    </source>
</evidence>
<dbReference type="PANTHER" id="PTHR46796:SF15">
    <property type="entry name" value="BLL1074 PROTEIN"/>
    <property type="match status" value="1"/>
</dbReference>
<gene>
    <name evidence="5" type="ORF">BKA15_001632</name>
</gene>
<protein>
    <submittedName>
        <fullName evidence="5">AraC-like DNA-binding protein</fullName>
    </submittedName>
</protein>
<dbReference type="Proteomes" id="UP000569914">
    <property type="component" value="Unassembled WGS sequence"/>
</dbReference>
<evidence type="ECO:0000256" key="3">
    <source>
        <dbReference type="ARBA" id="ARBA00023163"/>
    </source>
</evidence>
<organism evidence="5 6">
    <name type="scientific">Microlunatus parietis</name>
    <dbReference type="NCBI Taxonomy" id="682979"/>
    <lineage>
        <taxon>Bacteria</taxon>
        <taxon>Bacillati</taxon>
        <taxon>Actinomycetota</taxon>
        <taxon>Actinomycetes</taxon>
        <taxon>Propionibacteriales</taxon>
        <taxon>Propionibacteriaceae</taxon>
        <taxon>Microlunatus</taxon>
    </lineage>
</organism>
<comment type="caution">
    <text evidence="5">The sequence shown here is derived from an EMBL/GenBank/DDBJ whole genome shotgun (WGS) entry which is preliminary data.</text>
</comment>
<feature type="domain" description="HTH araC/xylS-type" evidence="4">
    <location>
        <begin position="157"/>
        <end position="258"/>
    </location>
</feature>
<dbReference type="GO" id="GO:0003700">
    <property type="term" value="F:DNA-binding transcription factor activity"/>
    <property type="evidence" value="ECO:0007669"/>
    <property type="project" value="InterPro"/>
</dbReference>
<evidence type="ECO:0000256" key="1">
    <source>
        <dbReference type="ARBA" id="ARBA00023015"/>
    </source>
</evidence>
<evidence type="ECO:0000313" key="6">
    <source>
        <dbReference type="Proteomes" id="UP000569914"/>
    </source>
</evidence>
<dbReference type="AlphaFoldDB" id="A0A7Y9LAZ9"/>
<name>A0A7Y9LAZ9_9ACTN</name>
<evidence type="ECO:0000259" key="4">
    <source>
        <dbReference type="PROSITE" id="PS01124"/>
    </source>
</evidence>
<reference evidence="5 6" key="1">
    <citation type="submission" date="2020-07" db="EMBL/GenBank/DDBJ databases">
        <title>Sequencing the genomes of 1000 actinobacteria strains.</title>
        <authorList>
            <person name="Klenk H.-P."/>
        </authorList>
    </citation>
    <scope>NUCLEOTIDE SEQUENCE [LARGE SCALE GENOMIC DNA]</scope>
    <source>
        <strain evidence="5 6">DSM 22083</strain>
    </source>
</reference>
<keyword evidence="6" id="KW-1185">Reference proteome</keyword>
<dbReference type="InterPro" id="IPR018060">
    <property type="entry name" value="HTH_AraC"/>
</dbReference>
<dbReference type="Gene3D" id="1.10.10.60">
    <property type="entry name" value="Homeodomain-like"/>
    <property type="match status" value="1"/>
</dbReference>
<dbReference type="PROSITE" id="PS01124">
    <property type="entry name" value="HTH_ARAC_FAMILY_2"/>
    <property type="match status" value="1"/>
</dbReference>
<evidence type="ECO:0000313" key="5">
    <source>
        <dbReference type="EMBL" id="NYE70303.1"/>
    </source>
</evidence>
<dbReference type="RefSeq" id="WP_179749655.1">
    <property type="nucleotide sequence ID" value="NZ_JACCBU010000001.1"/>
</dbReference>
<dbReference type="GO" id="GO:0043565">
    <property type="term" value="F:sequence-specific DNA binding"/>
    <property type="evidence" value="ECO:0007669"/>
    <property type="project" value="InterPro"/>
</dbReference>
<dbReference type="EMBL" id="JACCBU010000001">
    <property type="protein sequence ID" value="NYE70303.1"/>
    <property type="molecule type" value="Genomic_DNA"/>
</dbReference>
<dbReference type="PANTHER" id="PTHR46796">
    <property type="entry name" value="HTH-TYPE TRANSCRIPTIONAL ACTIVATOR RHAS-RELATED"/>
    <property type="match status" value="1"/>
</dbReference>
<dbReference type="InterPro" id="IPR050204">
    <property type="entry name" value="AraC_XylS_family_regulators"/>
</dbReference>
<keyword evidence="2 5" id="KW-0238">DNA-binding</keyword>
<keyword evidence="1" id="KW-0805">Transcription regulation</keyword>
<dbReference type="SMART" id="SM00342">
    <property type="entry name" value="HTH_ARAC"/>
    <property type="match status" value="1"/>
</dbReference>
<keyword evidence="3" id="KW-0804">Transcription</keyword>